<evidence type="ECO:0000313" key="2">
    <source>
        <dbReference type="Proteomes" id="UP000286482"/>
    </source>
</evidence>
<dbReference type="InterPro" id="IPR009097">
    <property type="entry name" value="Cyclic_Pdiesterase"/>
</dbReference>
<name>A0A420EBU5_9ALTE</name>
<dbReference type="RefSeq" id="WP_120355359.1">
    <property type="nucleotide sequence ID" value="NZ_RAQO01000006.1"/>
</dbReference>
<dbReference type="SUPFAM" id="SSF55144">
    <property type="entry name" value="LigT-like"/>
    <property type="match status" value="1"/>
</dbReference>
<reference evidence="1 2" key="1">
    <citation type="submission" date="2018-09" db="EMBL/GenBank/DDBJ databases">
        <authorList>
            <person name="Wang Z."/>
        </authorList>
    </citation>
    <scope>NUCLEOTIDE SEQUENCE [LARGE SCALE GENOMIC DNA]</scope>
    <source>
        <strain evidence="1 2">ALS 81</strain>
    </source>
</reference>
<comment type="caution">
    <text evidence="1">The sequence shown here is derived from an EMBL/GenBank/DDBJ whole genome shotgun (WGS) entry which is preliminary data.</text>
</comment>
<dbReference type="Gene3D" id="3.90.1140.10">
    <property type="entry name" value="Cyclic phosphodiesterase"/>
    <property type="match status" value="1"/>
</dbReference>
<sequence length="235" mass="26754">MIQHIYDEMWENFSSGLILNQYQLDPNIHSSNDTRRGITALAYLHTNNQSVSQAIDSFAKQVSLIEPQQYYHPIDELHLTLLAIISCVAGFELSQIDSRRYSDIFNDVMASSEPITIHFRGITASASCIVVQGFPADSALNDLRAKFRAAFKRSGLRTSIDSRYELVIAHTSVVRFCAPLQNSQQLLELCKRYKNYDFGSVVLRDIELVFNNWYQNLSCTHSLAQHVMDKQTAQL</sequence>
<dbReference type="EMBL" id="RAQO01000006">
    <property type="protein sequence ID" value="RKF18134.1"/>
    <property type="molecule type" value="Genomic_DNA"/>
</dbReference>
<gene>
    <name evidence="1" type="ORF">DBZ36_12935</name>
</gene>
<protein>
    <recommendedName>
        <fullName evidence="3">Mutarotase</fullName>
    </recommendedName>
</protein>
<keyword evidence="2" id="KW-1185">Reference proteome</keyword>
<accession>A0A420EBU5</accession>
<proteinExistence type="predicted"/>
<dbReference type="OrthoDB" id="2326088at2"/>
<evidence type="ECO:0008006" key="3">
    <source>
        <dbReference type="Google" id="ProtNLM"/>
    </source>
</evidence>
<dbReference type="AlphaFoldDB" id="A0A420EBU5"/>
<evidence type="ECO:0000313" key="1">
    <source>
        <dbReference type="EMBL" id="RKF18134.1"/>
    </source>
</evidence>
<organism evidence="1 2">
    <name type="scientific">Alginatibacterium sediminis</name>
    <dbReference type="NCBI Taxonomy" id="2164068"/>
    <lineage>
        <taxon>Bacteria</taxon>
        <taxon>Pseudomonadati</taxon>
        <taxon>Pseudomonadota</taxon>
        <taxon>Gammaproteobacteria</taxon>
        <taxon>Alteromonadales</taxon>
        <taxon>Alteromonadaceae</taxon>
        <taxon>Alginatibacterium</taxon>
    </lineage>
</organism>
<dbReference type="Proteomes" id="UP000286482">
    <property type="component" value="Unassembled WGS sequence"/>
</dbReference>